<dbReference type="GeneID" id="8239011"/>
<keyword evidence="3" id="KW-1185">Reference proteome</keyword>
<gene>
    <name evidence="2" type="primary">8239011</name>
    <name evidence="1" type="ORF">Phum_PHUM278130</name>
</gene>
<evidence type="ECO:0000313" key="3">
    <source>
        <dbReference type="Proteomes" id="UP000009046"/>
    </source>
</evidence>
<evidence type="ECO:0000313" key="2">
    <source>
        <dbReference type="EnsemblMetazoa" id="PHUM278130-PA"/>
    </source>
</evidence>
<proteinExistence type="predicted"/>
<dbReference type="InParanoid" id="E0VL07"/>
<sequence>MLKALKYRDFMVFYNAYMEDVRQEKAKELPPYIFQHCKMVSHFEKEYHEYKKMNKFAGDYGDGIKTKFDMEVRERIRNNVEEKDEIYE</sequence>
<dbReference type="KEGG" id="phu:Phum_PHUM278130"/>
<reference evidence="1" key="1">
    <citation type="submission" date="2007-04" db="EMBL/GenBank/DDBJ databases">
        <title>Annotation of Pediculus humanus corporis strain USDA.</title>
        <authorList>
            <person name="Kirkness E."/>
            <person name="Hannick L."/>
            <person name="Hass B."/>
            <person name="Bruggner R."/>
            <person name="Lawson D."/>
            <person name="Bidwell S."/>
            <person name="Joardar V."/>
            <person name="Caler E."/>
            <person name="Walenz B."/>
            <person name="Inman J."/>
            <person name="Schobel S."/>
            <person name="Galinsky K."/>
            <person name="Amedeo P."/>
            <person name="Strausberg R."/>
        </authorList>
    </citation>
    <scope>NUCLEOTIDE SEQUENCE</scope>
    <source>
        <strain evidence="1">USDA</strain>
    </source>
</reference>
<dbReference type="EnsemblMetazoa" id="PHUM278130-RA">
    <property type="protein sequence ID" value="PHUM278130-PA"/>
    <property type="gene ID" value="PHUM278130"/>
</dbReference>
<organism>
    <name type="scientific">Pediculus humanus subsp. corporis</name>
    <name type="common">Body louse</name>
    <dbReference type="NCBI Taxonomy" id="121224"/>
    <lineage>
        <taxon>Eukaryota</taxon>
        <taxon>Metazoa</taxon>
        <taxon>Ecdysozoa</taxon>
        <taxon>Arthropoda</taxon>
        <taxon>Hexapoda</taxon>
        <taxon>Insecta</taxon>
        <taxon>Pterygota</taxon>
        <taxon>Neoptera</taxon>
        <taxon>Paraneoptera</taxon>
        <taxon>Psocodea</taxon>
        <taxon>Troctomorpha</taxon>
        <taxon>Phthiraptera</taxon>
        <taxon>Anoplura</taxon>
        <taxon>Pediculidae</taxon>
        <taxon>Pediculus</taxon>
    </lineage>
</organism>
<accession>E0VL07</accession>
<dbReference type="EMBL" id="DS235263">
    <property type="protein sequence ID" value="EEB14063.1"/>
    <property type="molecule type" value="Genomic_DNA"/>
</dbReference>
<reference evidence="1" key="2">
    <citation type="submission" date="2007-04" db="EMBL/GenBank/DDBJ databases">
        <title>The genome of the human body louse.</title>
        <authorList>
            <consortium name="The Human Body Louse Genome Consortium"/>
            <person name="Kirkness E."/>
            <person name="Walenz B."/>
            <person name="Hass B."/>
            <person name="Bruggner R."/>
            <person name="Strausberg R."/>
        </authorList>
    </citation>
    <scope>NUCLEOTIDE SEQUENCE</scope>
    <source>
        <strain evidence="1">USDA</strain>
    </source>
</reference>
<dbReference type="VEuPathDB" id="VectorBase:PHUM278130"/>
<dbReference type="CTD" id="8239011"/>
<dbReference type="AlphaFoldDB" id="E0VL07"/>
<dbReference type="RefSeq" id="XP_002426801.1">
    <property type="nucleotide sequence ID" value="XM_002426756.1"/>
</dbReference>
<dbReference type="Proteomes" id="UP000009046">
    <property type="component" value="Unassembled WGS sequence"/>
</dbReference>
<protein>
    <submittedName>
        <fullName evidence="1 2">Uncharacterized protein</fullName>
    </submittedName>
</protein>
<name>E0VL07_PEDHC</name>
<dbReference type="EMBL" id="AAZO01003228">
    <property type="status" value="NOT_ANNOTATED_CDS"/>
    <property type="molecule type" value="Genomic_DNA"/>
</dbReference>
<evidence type="ECO:0000313" key="1">
    <source>
        <dbReference type="EMBL" id="EEB14063.1"/>
    </source>
</evidence>
<reference evidence="2" key="3">
    <citation type="submission" date="2021-02" db="UniProtKB">
        <authorList>
            <consortium name="EnsemblMetazoa"/>
        </authorList>
    </citation>
    <scope>IDENTIFICATION</scope>
    <source>
        <strain evidence="2">USDA</strain>
    </source>
</reference>
<dbReference type="HOGENOM" id="CLU_2471759_0_0_1"/>